<dbReference type="Proteomes" id="UP000261948">
    <property type="component" value="Unassembled WGS sequence"/>
</dbReference>
<evidence type="ECO:0000259" key="6">
    <source>
        <dbReference type="Pfam" id="PF02900"/>
    </source>
</evidence>
<dbReference type="PIRSF" id="PIRSF006157">
    <property type="entry name" value="Doxgns_DODA"/>
    <property type="match status" value="1"/>
</dbReference>
<gene>
    <name evidence="7" type="ORF">DZC30_19085</name>
</gene>
<keyword evidence="3" id="KW-0479">Metal-binding</keyword>
<organism evidence="7 8">
    <name type="scientific">Comamonas testosteroni</name>
    <name type="common">Pseudomonas testosteroni</name>
    <dbReference type="NCBI Taxonomy" id="285"/>
    <lineage>
        <taxon>Bacteria</taxon>
        <taxon>Pseudomonadati</taxon>
        <taxon>Pseudomonadota</taxon>
        <taxon>Betaproteobacteria</taxon>
        <taxon>Burkholderiales</taxon>
        <taxon>Comamonadaceae</taxon>
        <taxon>Comamonas</taxon>
    </lineage>
</organism>
<dbReference type="PANTHER" id="PTHR30096">
    <property type="entry name" value="4,5-DOPA DIOXYGENASE EXTRADIOL-LIKE PROTEIN"/>
    <property type="match status" value="1"/>
</dbReference>
<reference evidence="7 8" key="1">
    <citation type="submission" date="2018-08" db="EMBL/GenBank/DDBJ databases">
        <title>Comamonas testosteroni strain SWCO2.</title>
        <authorList>
            <person name="Jiang N."/>
            <person name="Zhang X.Z."/>
        </authorList>
    </citation>
    <scope>NUCLEOTIDE SEQUENCE [LARGE SCALE GENOMIC DNA]</scope>
    <source>
        <strain evidence="7 8">SWCO2</strain>
    </source>
</reference>
<comment type="similarity">
    <text evidence="2">Belongs to the DODA-type extradiol aromatic ring-opening dioxygenase family.</text>
</comment>
<proteinExistence type="inferred from homology"/>
<dbReference type="GO" id="GO:0008198">
    <property type="term" value="F:ferrous iron binding"/>
    <property type="evidence" value="ECO:0007669"/>
    <property type="project" value="InterPro"/>
</dbReference>
<keyword evidence="4" id="KW-0862">Zinc</keyword>
<comment type="caution">
    <text evidence="7">The sequence shown here is derived from an EMBL/GenBank/DDBJ whole genome shotgun (WGS) entry which is preliminary data.</text>
</comment>
<sequence length="270" mass="29337">MSAAAEQRMPVYFVTHGGGPWPWVPQWLPWHAQLADSLRAMPGQIGRKPRAVLLISAHWEEADFTVQTAEQPPMLYDYSGFPPHTYALQYPAAGNPALALQVAGLLKDAGMACAQDAERGYDHGAFVPLHLIYPQADVSVVQLSLRASLNAAEHLAAGRALASLRSEGVLILGSGASYHNMRTFGPAGHAPSQLFDDWLAQTLMQTPPAERSQRLSDWQTAPAARVAHPREEHLLPLMVAVGAAQEDVAQRVFNQQALMDSATVSSYRFG</sequence>
<evidence type="ECO:0000256" key="2">
    <source>
        <dbReference type="ARBA" id="ARBA00007581"/>
    </source>
</evidence>
<name>A0A373FB46_COMTE</name>
<keyword evidence="7" id="KW-0223">Dioxygenase</keyword>
<keyword evidence="8" id="KW-1185">Reference proteome</keyword>
<dbReference type="EMBL" id="QURR01000030">
    <property type="protein sequence ID" value="RGE41187.1"/>
    <property type="molecule type" value="Genomic_DNA"/>
</dbReference>
<protein>
    <submittedName>
        <fullName evidence="7">Dioxygenase</fullName>
    </submittedName>
</protein>
<evidence type="ECO:0000313" key="8">
    <source>
        <dbReference type="Proteomes" id="UP000261948"/>
    </source>
</evidence>
<evidence type="ECO:0000256" key="1">
    <source>
        <dbReference type="ARBA" id="ARBA00001947"/>
    </source>
</evidence>
<dbReference type="OrthoDB" id="9790889at2"/>
<dbReference type="AlphaFoldDB" id="A0A373FB46"/>
<dbReference type="SUPFAM" id="SSF53213">
    <property type="entry name" value="LigB-like"/>
    <property type="match status" value="1"/>
</dbReference>
<dbReference type="PANTHER" id="PTHR30096:SF0">
    <property type="entry name" value="4,5-DOPA DIOXYGENASE EXTRADIOL-LIKE PROTEIN"/>
    <property type="match status" value="1"/>
</dbReference>
<dbReference type="InterPro" id="IPR004183">
    <property type="entry name" value="Xdiol_dOase_suB"/>
</dbReference>
<dbReference type="Gene3D" id="3.40.830.10">
    <property type="entry name" value="LigB-like"/>
    <property type="match status" value="1"/>
</dbReference>
<dbReference type="GO" id="GO:0016702">
    <property type="term" value="F:oxidoreductase activity, acting on single donors with incorporation of molecular oxygen, incorporation of two atoms of oxygen"/>
    <property type="evidence" value="ECO:0007669"/>
    <property type="project" value="UniProtKB-ARBA"/>
</dbReference>
<feature type="domain" description="Extradiol ring-cleavage dioxygenase class III enzyme subunit B" evidence="6">
    <location>
        <begin position="47"/>
        <end position="260"/>
    </location>
</feature>
<comment type="cofactor">
    <cofactor evidence="1">
        <name>Zn(2+)</name>
        <dbReference type="ChEBI" id="CHEBI:29105"/>
    </cofactor>
</comment>
<dbReference type="InterPro" id="IPR014436">
    <property type="entry name" value="Extradiol_dOase_DODA"/>
</dbReference>
<evidence type="ECO:0000256" key="4">
    <source>
        <dbReference type="ARBA" id="ARBA00022833"/>
    </source>
</evidence>
<evidence type="ECO:0000256" key="3">
    <source>
        <dbReference type="ARBA" id="ARBA00022723"/>
    </source>
</evidence>
<evidence type="ECO:0000256" key="5">
    <source>
        <dbReference type="ARBA" id="ARBA00023002"/>
    </source>
</evidence>
<keyword evidence="5" id="KW-0560">Oxidoreductase</keyword>
<dbReference type="CDD" id="cd07363">
    <property type="entry name" value="45_DOPA_Dioxygenase"/>
    <property type="match status" value="1"/>
</dbReference>
<accession>A0A373FB46</accession>
<dbReference type="GO" id="GO:0008270">
    <property type="term" value="F:zinc ion binding"/>
    <property type="evidence" value="ECO:0007669"/>
    <property type="project" value="InterPro"/>
</dbReference>
<evidence type="ECO:0000313" key="7">
    <source>
        <dbReference type="EMBL" id="RGE41187.1"/>
    </source>
</evidence>
<dbReference type="Pfam" id="PF02900">
    <property type="entry name" value="LigB"/>
    <property type="match status" value="1"/>
</dbReference>